<dbReference type="SUPFAM" id="SSF47598">
    <property type="entry name" value="Ribbon-helix-helix"/>
    <property type="match status" value="1"/>
</dbReference>
<keyword evidence="4" id="KW-1185">Reference proteome</keyword>
<dbReference type="Pfam" id="PF22513">
    <property type="entry name" value="FitA-like_RHH"/>
    <property type="match status" value="1"/>
</dbReference>
<dbReference type="Gene3D" id="1.10.1220.10">
    <property type="entry name" value="Met repressor-like"/>
    <property type="match status" value="1"/>
</dbReference>
<organism evidence="3 4">
    <name type="scientific">Bradyrhizobium ontarionense</name>
    <dbReference type="NCBI Taxonomy" id="2898149"/>
    <lineage>
        <taxon>Bacteria</taxon>
        <taxon>Pseudomonadati</taxon>
        <taxon>Pseudomonadota</taxon>
        <taxon>Alphaproteobacteria</taxon>
        <taxon>Hyphomicrobiales</taxon>
        <taxon>Nitrobacteraceae</taxon>
        <taxon>Bradyrhizobium</taxon>
    </lineage>
</organism>
<proteinExistence type="predicted"/>
<name>A0ABY3RAE2_9BRAD</name>
<evidence type="ECO:0000313" key="4">
    <source>
        <dbReference type="Proteomes" id="UP001431010"/>
    </source>
</evidence>
<dbReference type="RefSeq" id="WP_231320034.1">
    <property type="nucleotide sequence ID" value="NZ_CP088156.1"/>
</dbReference>
<dbReference type="Proteomes" id="UP001431010">
    <property type="component" value="Chromosome"/>
</dbReference>
<dbReference type="InterPro" id="IPR010985">
    <property type="entry name" value="Ribbon_hlx_hlx"/>
</dbReference>
<feature type="coiled-coil region" evidence="1">
    <location>
        <begin position="2"/>
        <end position="45"/>
    </location>
</feature>
<reference evidence="3" key="1">
    <citation type="journal article" date="2024" name="Antonie Van Leeuwenhoek">
        <title>Bradyrhizobium ontarionense sp. nov., a novel bacterial symbiont isolated from Aeschynomene indica (Indian jointvetch), harbours photosynthesis, nitrogen fixation and nitrous oxide (N2O) reductase genes.</title>
        <authorList>
            <person name="Bromfield E.S.P."/>
            <person name="Cloutier S."/>
        </authorList>
    </citation>
    <scope>NUCLEOTIDE SEQUENCE</scope>
    <source>
        <strain evidence="3">A19</strain>
    </source>
</reference>
<evidence type="ECO:0000313" key="3">
    <source>
        <dbReference type="EMBL" id="UFZ04022.1"/>
    </source>
</evidence>
<dbReference type="EMBL" id="CP088156">
    <property type="protein sequence ID" value="UFZ04022.1"/>
    <property type="molecule type" value="Genomic_DNA"/>
</dbReference>
<keyword evidence="1" id="KW-0175">Coiled coil</keyword>
<evidence type="ECO:0000256" key="1">
    <source>
        <dbReference type="SAM" id="Coils"/>
    </source>
</evidence>
<evidence type="ECO:0000259" key="2">
    <source>
        <dbReference type="Pfam" id="PF22513"/>
    </source>
</evidence>
<protein>
    <submittedName>
        <fullName evidence="3">Plasmid stability protein y4jJ</fullName>
    </submittedName>
</protein>
<sequence length="85" mass="9524">MADILIRKVDDATKELLRLRAERRGKSLEADLRETLEKLAREEAESPDDAEPFGSWLVAISRPGIDLDEALDQLRSAPIRPAALE</sequence>
<dbReference type="InterPro" id="IPR013321">
    <property type="entry name" value="Arc_rbn_hlx_hlx"/>
</dbReference>
<feature type="domain" description="Antitoxin FitA-like ribbon-helix-helix" evidence="2">
    <location>
        <begin position="2"/>
        <end position="39"/>
    </location>
</feature>
<accession>A0ABY3RAE2</accession>
<gene>
    <name evidence="3" type="ORF">LQG66_33325</name>
</gene>
<dbReference type="InterPro" id="IPR053853">
    <property type="entry name" value="FitA-like_RHH"/>
</dbReference>